<evidence type="ECO:0000313" key="1">
    <source>
        <dbReference type="EMBL" id="KPJ64460.1"/>
    </source>
</evidence>
<dbReference type="Pfam" id="PF18032">
    <property type="entry name" value="FRP"/>
    <property type="match status" value="1"/>
</dbReference>
<sequence>MCTGHPTYESKINMNEINWSKSEKVIARRAFDTAYKRECDAIITKLKEMVVKAKEPDDIWQIHNYLTEQREAIDEKYDYRYSILISVFARVLNEGWLRQTDLEELGEKKIEEIRKIASL</sequence>
<dbReference type="Gene3D" id="6.10.140.1840">
    <property type="match status" value="1"/>
</dbReference>
<organism evidence="1 2">
    <name type="scientific">candidate division WOR-1 bacterium DG_54_3</name>
    <dbReference type="NCBI Taxonomy" id="1703775"/>
    <lineage>
        <taxon>Bacteria</taxon>
        <taxon>Bacillati</taxon>
        <taxon>Saganbacteria</taxon>
    </lineage>
</organism>
<dbReference type="EMBL" id="LIZX01000181">
    <property type="protein sequence ID" value="KPJ64460.1"/>
    <property type="molecule type" value="Genomic_DNA"/>
</dbReference>
<dbReference type="GO" id="GO:0042651">
    <property type="term" value="C:thylakoid membrane"/>
    <property type="evidence" value="ECO:0007669"/>
    <property type="project" value="InterPro"/>
</dbReference>
<dbReference type="AlphaFoldDB" id="A0A0S7XRH4"/>
<dbReference type="Proteomes" id="UP000051861">
    <property type="component" value="Unassembled WGS sequence"/>
</dbReference>
<protein>
    <recommendedName>
        <fullName evidence="3">Fluorescence recovery protein (RFP)</fullName>
    </recommendedName>
</protein>
<dbReference type="InterPro" id="IPR041601">
    <property type="entry name" value="FRP"/>
</dbReference>
<reference evidence="1 2" key="1">
    <citation type="journal article" date="2015" name="Microbiome">
        <title>Genomic resolution of linkages in carbon, nitrogen, and sulfur cycling among widespread estuary sediment bacteria.</title>
        <authorList>
            <person name="Baker B.J."/>
            <person name="Lazar C.S."/>
            <person name="Teske A.P."/>
            <person name="Dick G.J."/>
        </authorList>
    </citation>
    <scope>NUCLEOTIDE SEQUENCE [LARGE SCALE GENOMIC DNA]</scope>
    <source>
        <strain evidence="1">DG_54_3</strain>
    </source>
</reference>
<evidence type="ECO:0000313" key="2">
    <source>
        <dbReference type="Proteomes" id="UP000051861"/>
    </source>
</evidence>
<dbReference type="InterPro" id="IPR053747">
    <property type="entry name" value="Fluoresc_Recovery_Reg"/>
</dbReference>
<proteinExistence type="predicted"/>
<name>A0A0S7XRH4_UNCSA</name>
<comment type="caution">
    <text evidence="1">The sequence shown here is derived from an EMBL/GenBank/DDBJ whole genome shotgun (WGS) entry which is preliminary data.</text>
</comment>
<evidence type="ECO:0008006" key="3">
    <source>
        <dbReference type="Google" id="ProtNLM"/>
    </source>
</evidence>
<gene>
    <name evidence="1" type="ORF">AMJ44_12770</name>
</gene>
<accession>A0A0S7XRH4</accession>